<dbReference type="Proteomes" id="UP000539175">
    <property type="component" value="Unassembled WGS sequence"/>
</dbReference>
<evidence type="ECO:0000313" key="1">
    <source>
        <dbReference type="EMBL" id="MBB6252250.1"/>
    </source>
</evidence>
<gene>
    <name evidence="1" type="ORF">FHS74_002810</name>
</gene>
<evidence type="ECO:0000313" key="2">
    <source>
        <dbReference type="Proteomes" id="UP000539175"/>
    </source>
</evidence>
<accession>A0A7X0B061</accession>
<dbReference type="InterPro" id="IPR007739">
    <property type="entry name" value="RgpF"/>
</dbReference>
<dbReference type="AlphaFoldDB" id="A0A7X0B061"/>
<sequence>MTMTDCTLPETAPRRVALFAHFDRDGQIDDHVLYYLRSLREVAERILFVSDGALMDGQADRLGGLAELVHAGRHGAYDFGSWKLALEALGADIALYDEIIIANDSCYGGVFPFAPVFDKMASEECDFWGLTDGLVDGGTRYLTSNFLVFRRAVAAHPAFAAFWDGVTRQPDKAAVCRQYEIGLSQRLMAAGFRPGRYLPQAFVAKELYSDVYFDECLEAHGLPLVKVAVFHRNQERVARLRQRLDRMARYYPVALIEAHVARLCGVAHPPFHDLPWRQERTRLASLPGTYVRTKYSRDLRWWLCYVRVLGVPVFAAARRVPAGA</sequence>
<keyword evidence="2" id="KW-1185">Reference proteome</keyword>
<dbReference type="RefSeq" id="WP_184801472.1">
    <property type="nucleotide sequence ID" value="NZ_JACIIZ010000007.1"/>
</dbReference>
<dbReference type="Pfam" id="PF05045">
    <property type="entry name" value="RgpF"/>
    <property type="match status" value="1"/>
</dbReference>
<name>A0A7X0B061_9PROT</name>
<organism evidence="1 2">
    <name type="scientific">Nitrospirillum iridis</name>
    <dbReference type="NCBI Taxonomy" id="765888"/>
    <lineage>
        <taxon>Bacteria</taxon>
        <taxon>Pseudomonadati</taxon>
        <taxon>Pseudomonadota</taxon>
        <taxon>Alphaproteobacteria</taxon>
        <taxon>Rhodospirillales</taxon>
        <taxon>Azospirillaceae</taxon>
        <taxon>Nitrospirillum</taxon>
    </lineage>
</organism>
<dbReference type="EMBL" id="JACIIZ010000007">
    <property type="protein sequence ID" value="MBB6252250.1"/>
    <property type="molecule type" value="Genomic_DNA"/>
</dbReference>
<comment type="caution">
    <text evidence="1">The sequence shown here is derived from an EMBL/GenBank/DDBJ whole genome shotgun (WGS) entry which is preliminary data.</text>
</comment>
<protein>
    <submittedName>
        <fullName evidence="1">Lipopolysaccharide biosynthesis protein</fullName>
    </submittedName>
</protein>
<proteinExistence type="predicted"/>
<reference evidence="1 2" key="1">
    <citation type="submission" date="2020-08" db="EMBL/GenBank/DDBJ databases">
        <title>Genomic Encyclopedia of Type Strains, Phase IV (KMG-IV): sequencing the most valuable type-strain genomes for metagenomic binning, comparative biology and taxonomic classification.</title>
        <authorList>
            <person name="Goeker M."/>
        </authorList>
    </citation>
    <scope>NUCLEOTIDE SEQUENCE [LARGE SCALE GENOMIC DNA]</scope>
    <source>
        <strain evidence="1 2">DSM 22198</strain>
    </source>
</reference>